<sequence length="123" mass="13898">MSSTGSVRFVLDHDVDAAVGSMLRRRGHDAWSASDAGLATASDDELTVYAHDQRAVLLTHDREFSQRRRTNVIGRHVWLRCLDTDAVKLLEEHLDEIVSTAFTRDDMWVRVSNEGIETSSVWT</sequence>
<dbReference type="Proteomes" id="UP001501414">
    <property type="component" value="Unassembled WGS sequence"/>
</dbReference>
<reference evidence="2 3" key="1">
    <citation type="journal article" date="2019" name="Int. J. Syst. Evol. Microbiol.">
        <title>The Global Catalogue of Microorganisms (GCM) 10K type strain sequencing project: providing services to taxonomists for standard genome sequencing and annotation.</title>
        <authorList>
            <consortium name="The Broad Institute Genomics Platform"/>
            <consortium name="The Broad Institute Genome Sequencing Center for Infectious Disease"/>
            <person name="Wu L."/>
            <person name="Ma J."/>
        </authorList>
    </citation>
    <scope>NUCLEOTIDE SEQUENCE [LARGE SCALE GENOMIC DNA]</scope>
    <source>
        <strain evidence="2 3">JCM 11896</strain>
    </source>
</reference>
<dbReference type="InterPro" id="IPR041049">
    <property type="entry name" value="DUF5615"/>
</dbReference>
<name>A0ABN1Y6S0_9PSEU</name>
<comment type="caution">
    <text evidence="2">The sequence shown here is derived from an EMBL/GenBank/DDBJ whole genome shotgun (WGS) entry which is preliminary data.</text>
</comment>
<keyword evidence="3" id="KW-1185">Reference proteome</keyword>
<dbReference type="EMBL" id="BAAAJK010000048">
    <property type="protein sequence ID" value="GAA1399490.1"/>
    <property type="molecule type" value="Genomic_DNA"/>
</dbReference>
<evidence type="ECO:0000259" key="1">
    <source>
        <dbReference type="Pfam" id="PF18480"/>
    </source>
</evidence>
<protein>
    <recommendedName>
        <fullName evidence="1">DUF5615 domain-containing protein</fullName>
    </recommendedName>
</protein>
<gene>
    <name evidence="2" type="ORF">GCM10009613_55130</name>
</gene>
<dbReference type="Pfam" id="PF18480">
    <property type="entry name" value="DUF5615"/>
    <property type="match status" value="1"/>
</dbReference>
<proteinExistence type="predicted"/>
<evidence type="ECO:0000313" key="2">
    <source>
        <dbReference type="EMBL" id="GAA1399490.1"/>
    </source>
</evidence>
<evidence type="ECO:0000313" key="3">
    <source>
        <dbReference type="Proteomes" id="UP001501414"/>
    </source>
</evidence>
<organism evidence="2 3">
    <name type="scientific">Pseudonocardia kongjuensis</name>
    <dbReference type="NCBI Taxonomy" id="102227"/>
    <lineage>
        <taxon>Bacteria</taxon>
        <taxon>Bacillati</taxon>
        <taxon>Actinomycetota</taxon>
        <taxon>Actinomycetes</taxon>
        <taxon>Pseudonocardiales</taxon>
        <taxon>Pseudonocardiaceae</taxon>
        <taxon>Pseudonocardia</taxon>
    </lineage>
</organism>
<feature type="domain" description="DUF5615" evidence="1">
    <location>
        <begin position="8"/>
        <end position="100"/>
    </location>
</feature>
<accession>A0ABN1Y6S0</accession>